<protein>
    <submittedName>
        <fullName evidence="1">Uncharacterized protein</fullName>
    </submittedName>
</protein>
<gene>
    <name evidence="1" type="ORF">HPB50_002580</name>
</gene>
<name>A0ACB7SE79_HYAAI</name>
<evidence type="ECO:0000313" key="2">
    <source>
        <dbReference type="Proteomes" id="UP000821845"/>
    </source>
</evidence>
<evidence type="ECO:0000313" key="1">
    <source>
        <dbReference type="EMBL" id="KAH6932028.1"/>
    </source>
</evidence>
<comment type="caution">
    <text evidence="1">The sequence shown here is derived from an EMBL/GenBank/DDBJ whole genome shotgun (WGS) entry which is preliminary data.</text>
</comment>
<sequence>MQATVAAHTMVDGDMMGTRARAFEWNESYPLVCLALVVLAVLAMLVYMLSSARQHQPSRPDRPPHHVCRTEECMRYARLLNASSTAHGPCDDFYLHVCRGAMVTAQKHAILPPAAARNAPQSLAEKSLREDEKQSALQKAAAFYVSCQEFADTDVSASDLEQIRSLLDRGGFAWPHRGDVADQEALFAQLLAAYDRVGLPALVSVETSPLRLSPSTLLGEHRLRLKFMGRWRFREYYHLLARMLARPSSVSNPVSFNDFEEMHSVADKQLEPYLEVGSPEGPWEEVIAWNSTADDGERRLPKSWRRALASHLLSTAQSGASSSGDAEAAGTLVVRPPGYLSALTSLVGVVGPQRAQLYAGWMLVQHVAPLLNAQLAGLLFSGWEMGDELVRRLCVERLDIAMGWAASAQDAYTLAAPAVRHDVLQLAEHMANLTEALLGKQEGSLSDAVSEHLFGLADLLPTEEALDAAYAPYADMRPDAFLDNWLRAIDGRRRQRGTLATATGASHLARLEEAPFFDLGFEWMPPTGNGSSSGPRRVLVVRPHHVAFPMYSVNVTDALRYGTLGAQFAWALLSRASANELATAAESVAGCRHPSSADWQHRVRMVHELQLRALDEARDSRGEQRLAGLEHLSEQALLFAVGCLLLCDGDPSEQLVALCNEPLAGDARFAEAFGCPQGSAMARPHACDGA</sequence>
<keyword evidence="2" id="KW-1185">Reference proteome</keyword>
<reference evidence="1" key="1">
    <citation type="submission" date="2020-05" db="EMBL/GenBank/DDBJ databases">
        <title>Large-scale comparative analyses of tick genomes elucidate their genetic diversity and vector capacities.</title>
        <authorList>
            <person name="Jia N."/>
            <person name="Wang J."/>
            <person name="Shi W."/>
            <person name="Du L."/>
            <person name="Sun Y."/>
            <person name="Zhan W."/>
            <person name="Jiang J."/>
            <person name="Wang Q."/>
            <person name="Zhang B."/>
            <person name="Ji P."/>
            <person name="Sakyi L.B."/>
            <person name="Cui X."/>
            <person name="Yuan T."/>
            <person name="Jiang B."/>
            <person name="Yang W."/>
            <person name="Lam T.T.-Y."/>
            <person name="Chang Q."/>
            <person name="Ding S."/>
            <person name="Wang X."/>
            <person name="Zhu J."/>
            <person name="Ruan X."/>
            <person name="Zhao L."/>
            <person name="Wei J."/>
            <person name="Que T."/>
            <person name="Du C."/>
            <person name="Cheng J."/>
            <person name="Dai P."/>
            <person name="Han X."/>
            <person name="Huang E."/>
            <person name="Gao Y."/>
            <person name="Liu J."/>
            <person name="Shao H."/>
            <person name="Ye R."/>
            <person name="Li L."/>
            <person name="Wei W."/>
            <person name="Wang X."/>
            <person name="Wang C."/>
            <person name="Yang T."/>
            <person name="Huo Q."/>
            <person name="Li W."/>
            <person name="Guo W."/>
            <person name="Chen H."/>
            <person name="Zhou L."/>
            <person name="Ni X."/>
            <person name="Tian J."/>
            <person name="Zhou Y."/>
            <person name="Sheng Y."/>
            <person name="Liu T."/>
            <person name="Pan Y."/>
            <person name="Xia L."/>
            <person name="Li J."/>
            <person name="Zhao F."/>
            <person name="Cao W."/>
        </authorList>
    </citation>
    <scope>NUCLEOTIDE SEQUENCE</scope>
    <source>
        <strain evidence="1">Hyas-2018</strain>
    </source>
</reference>
<proteinExistence type="predicted"/>
<accession>A0ACB7SE79</accession>
<dbReference type="Proteomes" id="UP000821845">
    <property type="component" value="Chromosome 4"/>
</dbReference>
<dbReference type="EMBL" id="CM023484">
    <property type="protein sequence ID" value="KAH6932028.1"/>
    <property type="molecule type" value="Genomic_DNA"/>
</dbReference>
<organism evidence="1 2">
    <name type="scientific">Hyalomma asiaticum</name>
    <name type="common">Tick</name>
    <dbReference type="NCBI Taxonomy" id="266040"/>
    <lineage>
        <taxon>Eukaryota</taxon>
        <taxon>Metazoa</taxon>
        <taxon>Ecdysozoa</taxon>
        <taxon>Arthropoda</taxon>
        <taxon>Chelicerata</taxon>
        <taxon>Arachnida</taxon>
        <taxon>Acari</taxon>
        <taxon>Parasitiformes</taxon>
        <taxon>Ixodida</taxon>
        <taxon>Ixodoidea</taxon>
        <taxon>Ixodidae</taxon>
        <taxon>Hyalomminae</taxon>
        <taxon>Hyalomma</taxon>
    </lineage>
</organism>